<accession>A0A6C0BSJ0</accession>
<sequence length="156" mass="18356">MDENASLKLKDMISHDNIEDVTNDIRQRKHSDKIKNDVEMMSKLKKLHNMTQPISPDNENILIAGCSFLYTNYTDIFIKLKKDEFDLEMFDYFLMILKRIEECEIDQHTGAYEVGKVLKNIYVDSALRMGEKDDESRDAPVDIIDISWKEFKNKIE</sequence>
<proteinExistence type="predicted"/>
<organism evidence="1">
    <name type="scientific">viral metagenome</name>
    <dbReference type="NCBI Taxonomy" id="1070528"/>
    <lineage>
        <taxon>unclassified sequences</taxon>
        <taxon>metagenomes</taxon>
        <taxon>organismal metagenomes</taxon>
    </lineage>
</organism>
<dbReference type="EMBL" id="MN739226">
    <property type="protein sequence ID" value="QHS94539.1"/>
    <property type="molecule type" value="Genomic_DNA"/>
</dbReference>
<protein>
    <submittedName>
        <fullName evidence="1">Uncharacterized protein</fullName>
    </submittedName>
</protein>
<reference evidence="1" key="1">
    <citation type="journal article" date="2020" name="Nature">
        <title>Giant virus diversity and host interactions through global metagenomics.</title>
        <authorList>
            <person name="Schulz F."/>
            <person name="Roux S."/>
            <person name="Paez-Espino D."/>
            <person name="Jungbluth S."/>
            <person name="Walsh D.A."/>
            <person name="Denef V.J."/>
            <person name="McMahon K.D."/>
            <person name="Konstantinidis K.T."/>
            <person name="Eloe-Fadrosh E.A."/>
            <person name="Kyrpides N.C."/>
            <person name="Woyke T."/>
        </authorList>
    </citation>
    <scope>NUCLEOTIDE SEQUENCE</scope>
    <source>
        <strain evidence="1">GVMAG-M-3300018416-45</strain>
    </source>
</reference>
<dbReference type="AlphaFoldDB" id="A0A6C0BSJ0"/>
<name>A0A6C0BSJ0_9ZZZZ</name>
<evidence type="ECO:0000313" key="1">
    <source>
        <dbReference type="EMBL" id="QHS94539.1"/>
    </source>
</evidence>